<proteinExistence type="predicted"/>
<evidence type="ECO:0000256" key="1">
    <source>
        <dbReference type="ARBA" id="ARBA00022679"/>
    </source>
</evidence>
<dbReference type="InterPro" id="IPR001173">
    <property type="entry name" value="Glyco_trans_2-like"/>
</dbReference>
<dbReference type="Proteomes" id="UP000321555">
    <property type="component" value="Chromosome"/>
</dbReference>
<reference evidence="5" key="1">
    <citation type="submission" date="2019-08" db="EMBL/GenBank/DDBJ databases">
        <authorList>
            <person name="Zheng X."/>
        </authorList>
    </citation>
    <scope>NUCLEOTIDE SEQUENCE [LARGE SCALE GENOMIC DNA]</scope>
    <source>
        <strain evidence="5">FJAT-25496</strain>
    </source>
</reference>
<organism evidence="4 5">
    <name type="scientific">Cytobacillus dafuensis</name>
    <name type="common">Bacillus dafuensis</name>
    <dbReference type="NCBI Taxonomy" id="1742359"/>
    <lineage>
        <taxon>Bacteria</taxon>
        <taxon>Bacillati</taxon>
        <taxon>Bacillota</taxon>
        <taxon>Bacilli</taxon>
        <taxon>Bacillales</taxon>
        <taxon>Bacillaceae</taxon>
        <taxon>Cytobacillus</taxon>
    </lineage>
</organism>
<dbReference type="AlphaFoldDB" id="A0A5B8YZR0"/>
<protein>
    <submittedName>
        <fullName evidence="4">Glycosyltransferase family 2 protein</fullName>
    </submittedName>
</protein>
<accession>A0A5B8YZR0</accession>
<dbReference type="InterPro" id="IPR050834">
    <property type="entry name" value="Glycosyltransf_2"/>
</dbReference>
<feature type="domain" description="Glycosyltransferase 2-like" evidence="2">
    <location>
        <begin position="12"/>
        <end position="125"/>
    </location>
</feature>
<feature type="domain" description="Galactosyltransferase C-terminal" evidence="3">
    <location>
        <begin position="233"/>
        <end position="275"/>
    </location>
</feature>
<dbReference type="GO" id="GO:0016740">
    <property type="term" value="F:transferase activity"/>
    <property type="evidence" value="ECO:0007669"/>
    <property type="project" value="UniProtKB-KW"/>
</dbReference>
<dbReference type="STRING" id="1742359.GCA_001439625_04321"/>
<dbReference type="Pfam" id="PF00535">
    <property type="entry name" value="Glycos_transf_2"/>
    <property type="match status" value="1"/>
</dbReference>
<evidence type="ECO:0000259" key="3">
    <source>
        <dbReference type="Pfam" id="PF02709"/>
    </source>
</evidence>
<dbReference type="InterPro" id="IPR029044">
    <property type="entry name" value="Nucleotide-diphossugar_trans"/>
</dbReference>
<gene>
    <name evidence="4" type="ORF">FSZ17_02395</name>
</gene>
<dbReference type="PANTHER" id="PTHR43685:SF2">
    <property type="entry name" value="GLYCOSYLTRANSFERASE 2-LIKE DOMAIN-CONTAINING PROTEIN"/>
    <property type="match status" value="1"/>
</dbReference>
<dbReference type="Pfam" id="PF02709">
    <property type="entry name" value="Glyco_transf_7C"/>
    <property type="match status" value="1"/>
</dbReference>
<dbReference type="PANTHER" id="PTHR43685">
    <property type="entry name" value="GLYCOSYLTRANSFERASE"/>
    <property type="match status" value="1"/>
</dbReference>
<dbReference type="OrthoDB" id="9812302at2"/>
<keyword evidence="1 4" id="KW-0808">Transferase</keyword>
<evidence type="ECO:0000313" key="5">
    <source>
        <dbReference type="Proteomes" id="UP000321555"/>
    </source>
</evidence>
<dbReference type="CDD" id="cd00761">
    <property type="entry name" value="Glyco_tranf_GTA_type"/>
    <property type="match status" value="1"/>
</dbReference>
<evidence type="ECO:0000313" key="4">
    <source>
        <dbReference type="EMBL" id="QED46222.1"/>
    </source>
</evidence>
<dbReference type="KEGG" id="bda:FSZ17_02395"/>
<keyword evidence="5" id="KW-1185">Reference proteome</keyword>
<dbReference type="EMBL" id="CP042593">
    <property type="protein sequence ID" value="QED46222.1"/>
    <property type="molecule type" value="Genomic_DNA"/>
</dbReference>
<name>A0A5B8YZR0_CYTDA</name>
<dbReference type="InterPro" id="IPR027791">
    <property type="entry name" value="Galactosyl_T_C"/>
</dbReference>
<dbReference type="Gene3D" id="3.90.550.10">
    <property type="entry name" value="Spore Coat Polysaccharide Biosynthesis Protein SpsA, Chain A"/>
    <property type="match status" value="1"/>
</dbReference>
<evidence type="ECO:0000259" key="2">
    <source>
        <dbReference type="Pfam" id="PF00535"/>
    </source>
</evidence>
<sequence length="415" mass="49011">MNKGRGVIMEVSIIMPSYNRYPLNLLSLHSLENQTFDLSKMEVILIDDASTDQTEDLKNYRPPYRFIYIKTRRNIGIAAARNLGVKMSKGKVIVFLDAEMIVDPNYIRNRYRHHLKSENAVVIGGKPTGKLYTCLFPEFGKKQMKDIARLIRKRPVVKERIEKSINKKVISEMIGSTIKTFMRPIQLLSKEDIYSFRKLKPFTVKRSYNEYDLLTYLDHNLEKSPLVWLACLGNLSIRRSFFDRVRGYEEAFKGWGPEDAEFAYRLYKADANFVVEPSLIRYHQEHPKHKILSDEGDRNWLIFQEKHPYLEVCVRAIGLIEKKDYKFMENIIEESLSLKKEYHNQYKKFQDSLILLLKEIRILKSRKKTIRHLMQSSGIEADAMKKKQIFKERNEIESYGKYKNLIKLFDLLTNK</sequence>
<dbReference type="SUPFAM" id="SSF53448">
    <property type="entry name" value="Nucleotide-diphospho-sugar transferases"/>
    <property type="match status" value="1"/>
</dbReference>